<evidence type="ECO:0000259" key="3">
    <source>
        <dbReference type="Pfam" id="PF08338"/>
    </source>
</evidence>
<dbReference type="Gene3D" id="3.40.50.720">
    <property type="entry name" value="NAD(P)-binding Rossmann-like Domain"/>
    <property type="match status" value="1"/>
</dbReference>
<dbReference type="OrthoDB" id="9801773at2"/>
<dbReference type="Pfam" id="PF08338">
    <property type="entry name" value="DUF1731"/>
    <property type="match status" value="1"/>
</dbReference>
<reference evidence="4 5" key="1">
    <citation type="submission" date="2017-12" db="EMBL/GenBank/DDBJ databases">
        <title>Corynebacterium mastitidis 16-1433 Genome.</title>
        <authorList>
            <person name="Gulvik C.A."/>
        </authorList>
    </citation>
    <scope>NUCLEOTIDE SEQUENCE [LARGE SCALE GENOMIC DNA]</scope>
    <source>
        <strain evidence="4 5">16-1433</strain>
    </source>
</reference>
<proteinExistence type="inferred from homology"/>
<dbReference type="Pfam" id="PF01370">
    <property type="entry name" value="Epimerase"/>
    <property type="match status" value="1"/>
</dbReference>
<dbReference type="SUPFAM" id="SSF51735">
    <property type="entry name" value="NAD(P)-binding Rossmann-fold domains"/>
    <property type="match status" value="1"/>
</dbReference>
<dbReference type="InterPro" id="IPR010099">
    <property type="entry name" value="SDR39U1"/>
</dbReference>
<comment type="caution">
    <text evidence="4">The sequence shown here is derived from an EMBL/GenBank/DDBJ whole genome shotgun (WGS) entry which is preliminary data.</text>
</comment>
<dbReference type="Proteomes" id="UP000233249">
    <property type="component" value="Unassembled WGS sequence"/>
</dbReference>
<gene>
    <name evidence="4" type="ORF">CXB45_10770</name>
</gene>
<dbReference type="AlphaFoldDB" id="A0A2N0X4W7"/>
<name>A0A2N0X4W7_9CORY</name>
<dbReference type="InterPro" id="IPR001509">
    <property type="entry name" value="Epimerase_deHydtase"/>
</dbReference>
<sequence length="289" mass="31070">MTGSSGLVGSKLTRYLRWQGHMVIPLVRKDPSGESRLWHPEDPDPSILRGVDALIHLAGEPIFGRFSAEHKEAIRHSRVGPSRRLAEVAARTESVTTMVCASAVGFYGYSRDGLVDEESGRGGGFLADVCAEWEAACHPARDGGVRVVNVRTGLVLDRSGGLLKILGALTRLGVNGPLAGGGQWFPWVGGDDLVRIYAEAVGNDDLRGPVNAVGPEKITNKDFTKALGRVLHRPTILPVPRIAPALLLGEQGARELALASQRVDHRALRRCGFAFRHDTIHAALAHELG</sequence>
<organism evidence="4 5">
    <name type="scientific">Corynebacterium mastitidis</name>
    <dbReference type="NCBI Taxonomy" id="161890"/>
    <lineage>
        <taxon>Bacteria</taxon>
        <taxon>Bacillati</taxon>
        <taxon>Actinomycetota</taxon>
        <taxon>Actinomycetes</taxon>
        <taxon>Mycobacteriales</taxon>
        <taxon>Corynebacteriaceae</taxon>
        <taxon>Corynebacterium</taxon>
    </lineage>
</organism>
<dbReference type="PANTHER" id="PTHR11092:SF0">
    <property type="entry name" value="EPIMERASE FAMILY PROTEIN SDR39U1"/>
    <property type="match status" value="1"/>
</dbReference>
<dbReference type="NCBIfam" id="TIGR01777">
    <property type="entry name" value="yfcH"/>
    <property type="match status" value="1"/>
</dbReference>
<comment type="similarity">
    <text evidence="1">Belongs to the NAD(P)-dependent epimerase/dehydratase family. SDR39U1 subfamily.</text>
</comment>
<evidence type="ECO:0000256" key="1">
    <source>
        <dbReference type="ARBA" id="ARBA00009353"/>
    </source>
</evidence>
<dbReference type="InterPro" id="IPR036291">
    <property type="entry name" value="NAD(P)-bd_dom_sf"/>
</dbReference>
<dbReference type="PANTHER" id="PTHR11092">
    <property type="entry name" value="SUGAR NUCLEOTIDE EPIMERASE RELATED"/>
    <property type="match status" value="1"/>
</dbReference>
<evidence type="ECO:0000313" key="5">
    <source>
        <dbReference type="Proteomes" id="UP000233249"/>
    </source>
</evidence>
<feature type="domain" description="DUF1731" evidence="3">
    <location>
        <begin position="239"/>
        <end position="286"/>
    </location>
</feature>
<dbReference type="EMBL" id="PJAF01000049">
    <property type="protein sequence ID" value="PKF67731.1"/>
    <property type="molecule type" value="Genomic_DNA"/>
</dbReference>
<dbReference type="InterPro" id="IPR013549">
    <property type="entry name" value="DUF1731"/>
</dbReference>
<accession>A0A2N0X4W7</accession>
<protein>
    <submittedName>
        <fullName evidence="4">TIGR01777 family protein</fullName>
    </submittedName>
</protein>
<evidence type="ECO:0000259" key="2">
    <source>
        <dbReference type="Pfam" id="PF01370"/>
    </source>
</evidence>
<evidence type="ECO:0000313" key="4">
    <source>
        <dbReference type="EMBL" id="PKF67731.1"/>
    </source>
</evidence>
<feature type="domain" description="NAD-dependent epimerase/dehydratase" evidence="2">
    <location>
        <begin position="1"/>
        <end position="119"/>
    </location>
</feature>
<dbReference type="STRING" id="1121365.GCA_000375365_01817"/>